<dbReference type="AlphaFoldDB" id="A0A1H1KL30"/>
<name>A0A1H1KL30_9BURK</name>
<organism evidence="1 2">
    <name type="scientific">Paraburkholderia tuberum</name>
    <dbReference type="NCBI Taxonomy" id="157910"/>
    <lineage>
        <taxon>Bacteria</taxon>
        <taxon>Pseudomonadati</taxon>
        <taxon>Pseudomonadota</taxon>
        <taxon>Betaproteobacteria</taxon>
        <taxon>Burkholderiales</taxon>
        <taxon>Burkholderiaceae</taxon>
        <taxon>Paraburkholderia</taxon>
    </lineage>
</organism>
<proteinExistence type="predicted"/>
<dbReference type="EMBL" id="FNKX01000005">
    <property type="protein sequence ID" value="SDR62807.1"/>
    <property type="molecule type" value="Genomic_DNA"/>
</dbReference>
<accession>A0A1H1KL30</accession>
<reference evidence="2" key="1">
    <citation type="submission" date="2016-10" db="EMBL/GenBank/DDBJ databases">
        <authorList>
            <person name="Varghese N."/>
            <person name="Submissions S."/>
        </authorList>
    </citation>
    <scope>NUCLEOTIDE SEQUENCE [LARGE SCALE GENOMIC DNA]</scope>
    <source>
        <strain evidence="2">DUS833</strain>
    </source>
</reference>
<gene>
    <name evidence="1" type="ORF">SAMN05445850_8441</name>
</gene>
<sequence length="259" mass="28209">MTTTTFSRLLGGLFGAGESKQSTPAAPPGPVVVGQGGRNERHVVIAGEARLFRDEGDVVVQFRPAFDYELRDTPVGMKLVPSLEPHWAVVSEHQGSLRDAIAAAIRSAASPFAVEADAREIQPRTRSPVVSGPATTVIDNEAPALASLAKAPTARRTERSHYGVVKEWGEREFPDGKRPGKTYESFCLMLEHRGETSVLQGEGLRDAIAEAHCRIGDRVEVRRLGKTKVPAVDKRGQPKLDASGAQILWDKWLWSITKK</sequence>
<keyword evidence="2" id="KW-1185">Reference proteome</keyword>
<dbReference type="STRING" id="157910.SAMN05445850_8441"/>
<protein>
    <submittedName>
        <fullName evidence="1">Uncharacterized protein</fullName>
    </submittedName>
</protein>
<dbReference type="Proteomes" id="UP000199365">
    <property type="component" value="Unassembled WGS sequence"/>
</dbReference>
<evidence type="ECO:0000313" key="2">
    <source>
        <dbReference type="Proteomes" id="UP000199365"/>
    </source>
</evidence>
<evidence type="ECO:0000313" key="1">
    <source>
        <dbReference type="EMBL" id="SDR62807.1"/>
    </source>
</evidence>